<dbReference type="OrthoDB" id="5917811at2"/>
<dbReference type="AlphaFoldDB" id="A0A554VCC8"/>
<keyword evidence="2" id="KW-1185">Reference proteome</keyword>
<dbReference type="EMBL" id="VLNR01000083">
    <property type="protein sequence ID" value="TSE04318.1"/>
    <property type="molecule type" value="Genomic_DNA"/>
</dbReference>
<gene>
    <name evidence="1" type="ORF">FOF46_26655</name>
</gene>
<evidence type="ECO:0000313" key="1">
    <source>
        <dbReference type="EMBL" id="TSE04318.1"/>
    </source>
</evidence>
<organism evidence="1 2">
    <name type="scientific">Aquimarina algiphila</name>
    <dbReference type="NCBI Taxonomy" id="2047982"/>
    <lineage>
        <taxon>Bacteria</taxon>
        <taxon>Pseudomonadati</taxon>
        <taxon>Bacteroidota</taxon>
        <taxon>Flavobacteriia</taxon>
        <taxon>Flavobacteriales</taxon>
        <taxon>Flavobacteriaceae</taxon>
        <taxon>Aquimarina</taxon>
    </lineage>
</organism>
<protein>
    <recommendedName>
        <fullName evidence="3">DUF1444 family protein</fullName>
    </recommendedName>
</protein>
<evidence type="ECO:0008006" key="3">
    <source>
        <dbReference type="Google" id="ProtNLM"/>
    </source>
</evidence>
<accession>A0A554VCC8</accession>
<dbReference type="RefSeq" id="WP_143918587.1">
    <property type="nucleotide sequence ID" value="NZ_CANMIK010000085.1"/>
</dbReference>
<name>A0A554VCC8_9FLAO</name>
<sequence>MNFFSKLFGKKNTQEEKKIRSNRDSISTVSKTVTQKEEDHELYPFLSQIDYEGLIPNNFIVPFLDHYNSDEPKVVISYVTSTQDDLWMLDSNDQTEEQFRLIMDTAQINIEKLELKYTTQKVFDHKVIGFQRHTFTCEKILDQNFMIHIQKELNADSILVSIPRRSKMLICDQGAEETIKSKFMNFHYATYLSDEEDIEQICEDIFVIKNGEIEGVLYMNQDHKKN</sequence>
<proteinExistence type="predicted"/>
<evidence type="ECO:0000313" key="2">
    <source>
        <dbReference type="Proteomes" id="UP000318833"/>
    </source>
</evidence>
<dbReference type="Proteomes" id="UP000318833">
    <property type="component" value="Unassembled WGS sequence"/>
</dbReference>
<comment type="caution">
    <text evidence="1">The sequence shown here is derived from an EMBL/GenBank/DDBJ whole genome shotgun (WGS) entry which is preliminary data.</text>
</comment>
<reference evidence="1 2" key="1">
    <citation type="submission" date="2019-07" db="EMBL/GenBank/DDBJ databases">
        <title>The draft genome sequence of Aquimarina algiphila M91.</title>
        <authorList>
            <person name="Meng X."/>
        </authorList>
    </citation>
    <scope>NUCLEOTIDE SEQUENCE [LARGE SCALE GENOMIC DNA]</scope>
    <source>
        <strain evidence="1 2">M91</strain>
    </source>
</reference>